<dbReference type="Proteomes" id="UP000324611">
    <property type="component" value="Unassembled WGS sequence"/>
</dbReference>
<reference evidence="2 3" key="1">
    <citation type="submission" date="2019-09" db="EMBL/GenBank/DDBJ databases">
        <title>Chitinophaga ginsengihumi sp. nov., isolated from soil of ginseng rhizosphere.</title>
        <authorList>
            <person name="Lee J."/>
        </authorList>
    </citation>
    <scope>NUCLEOTIDE SEQUENCE [LARGE SCALE GENOMIC DNA]</scope>
    <source>
        <strain evidence="2 3">BN140078</strain>
    </source>
</reference>
<proteinExistence type="predicted"/>
<keyword evidence="1" id="KW-0732">Signal</keyword>
<dbReference type="PROSITE" id="PS51257">
    <property type="entry name" value="PROKAR_LIPOPROTEIN"/>
    <property type="match status" value="1"/>
</dbReference>
<accession>A0A5B2VXF8</accession>
<dbReference type="RefSeq" id="WP_149837878.1">
    <property type="nucleotide sequence ID" value="NZ_VUOC01000002.1"/>
</dbReference>
<evidence type="ECO:0000313" key="2">
    <source>
        <dbReference type="EMBL" id="KAA2243002.1"/>
    </source>
</evidence>
<comment type="caution">
    <text evidence="2">The sequence shown here is derived from an EMBL/GenBank/DDBJ whole genome shotgun (WGS) entry which is preliminary data.</text>
</comment>
<dbReference type="AlphaFoldDB" id="A0A5B2VXF8"/>
<name>A0A5B2VXF8_9BACT</name>
<feature type="chain" id="PRO_5023079364" evidence="1">
    <location>
        <begin position="28"/>
        <end position="164"/>
    </location>
</feature>
<feature type="signal peptide" evidence="1">
    <location>
        <begin position="1"/>
        <end position="27"/>
    </location>
</feature>
<protein>
    <submittedName>
        <fullName evidence="2">Uncharacterized protein</fullName>
    </submittedName>
</protein>
<gene>
    <name evidence="2" type="ORF">F0L74_10805</name>
</gene>
<organism evidence="2 3">
    <name type="scientific">Chitinophaga agrisoli</name>
    <dbReference type="NCBI Taxonomy" id="2607653"/>
    <lineage>
        <taxon>Bacteria</taxon>
        <taxon>Pseudomonadati</taxon>
        <taxon>Bacteroidota</taxon>
        <taxon>Chitinophagia</taxon>
        <taxon>Chitinophagales</taxon>
        <taxon>Chitinophagaceae</taxon>
        <taxon>Chitinophaga</taxon>
    </lineage>
</organism>
<keyword evidence="3" id="KW-1185">Reference proteome</keyword>
<sequence length="164" mass="18534">MKQTLTCLTLLLLAVSCVNTSSQTPTATDSAKTITEDISFTDTIMDDPEDAKEERTASGNSIELDSTTIERMDWATGLVANYIDHTDNEGIRTIVNDSTASMKWMWDQLEKRDSSTYILVHLGHDQEDEDGARFATDGWLYIDTLTRRLYEYDLPNDSLVGWPR</sequence>
<evidence type="ECO:0000256" key="1">
    <source>
        <dbReference type="SAM" id="SignalP"/>
    </source>
</evidence>
<dbReference type="EMBL" id="VUOC01000002">
    <property type="protein sequence ID" value="KAA2243002.1"/>
    <property type="molecule type" value="Genomic_DNA"/>
</dbReference>
<evidence type="ECO:0000313" key="3">
    <source>
        <dbReference type="Proteomes" id="UP000324611"/>
    </source>
</evidence>
<reference evidence="2 3" key="2">
    <citation type="submission" date="2019-09" db="EMBL/GenBank/DDBJ databases">
        <authorList>
            <person name="Jin C."/>
        </authorList>
    </citation>
    <scope>NUCLEOTIDE SEQUENCE [LARGE SCALE GENOMIC DNA]</scope>
    <source>
        <strain evidence="2 3">BN140078</strain>
    </source>
</reference>